<name>A0AA96PX87_9VIRU</name>
<dbReference type="Pfam" id="PF00721">
    <property type="entry name" value="TMV_coat"/>
    <property type="match status" value="1"/>
</dbReference>
<organism evidence="4">
    <name type="scientific">Rubber tree latent virus 2</name>
    <dbReference type="NCBI Taxonomy" id="3079710"/>
    <lineage>
        <taxon>Viruses</taxon>
        <taxon>Riboviria</taxon>
        <taxon>Orthornavirae</taxon>
        <taxon>Kitrinoviricota</taxon>
        <taxon>Alsuviricetes</taxon>
        <taxon>Martellivirales</taxon>
        <taxon>Virgaviridae</taxon>
    </lineage>
</organism>
<dbReference type="InterPro" id="IPR036417">
    <property type="entry name" value="TMV-like_coat_sf"/>
</dbReference>
<evidence type="ECO:0000313" key="4">
    <source>
        <dbReference type="EMBL" id="WNV36301.1"/>
    </source>
</evidence>
<dbReference type="InterPro" id="IPR001337">
    <property type="entry name" value="TMV-like_coat"/>
</dbReference>
<dbReference type="GO" id="GO:0005198">
    <property type="term" value="F:structural molecule activity"/>
    <property type="evidence" value="ECO:0007669"/>
    <property type="project" value="InterPro"/>
</dbReference>
<reference evidence="4" key="1">
    <citation type="submission" date="2023-08" db="EMBL/GenBank/DDBJ databases">
        <title>Identification and Characterization of Two Closely Related Virga-like Viruses Latently Infecting Rubber Trees (Hevea brasiliensis).</title>
        <authorList>
            <person name="Zhao R."/>
            <person name="Su X."/>
            <person name="Huang X."/>
        </authorList>
    </citation>
    <scope>NUCLEOTIDE SEQUENCE</scope>
    <source>
        <strain evidence="4">HN</strain>
    </source>
</reference>
<evidence type="ECO:0000256" key="3">
    <source>
        <dbReference type="ARBA" id="ARBA00022844"/>
    </source>
</evidence>
<evidence type="ECO:0000256" key="1">
    <source>
        <dbReference type="ARBA" id="ARBA00004328"/>
    </source>
</evidence>
<dbReference type="GO" id="GO:0019028">
    <property type="term" value="C:viral capsid"/>
    <property type="evidence" value="ECO:0007669"/>
    <property type="project" value="UniProtKB-KW"/>
</dbReference>
<protein>
    <submittedName>
        <fullName evidence="4">Coat protein</fullName>
    </submittedName>
</protein>
<dbReference type="EMBL" id="OR500511">
    <property type="protein sequence ID" value="WNV36301.1"/>
    <property type="molecule type" value="Genomic_RNA"/>
</dbReference>
<evidence type="ECO:0000256" key="2">
    <source>
        <dbReference type="ARBA" id="ARBA00022561"/>
    </source>
</evidence>
<comment type="subcellular location">
    <subcellularLocation>
        <location evidence="1">Virion</location>
    </subcellularLocation>
</comment>
<dbReference type="Gene3D" id="1.20.120.70">
    <property type="entry name" value="Tobacco mosaic virus-like, coat protein"/>
    <property type="match status" value="1"/>
</dbReference>
<proteinExistence type="predicted"/>
<keyword evidence="2 4" id="KW-0167">Capsid protein</keyword>
<accession>A0AA96PX87</accession>
<keyword evidence="3" id="KW-0946">Virion</keyword>
<sequence length="191" mass="21975">MSTESKLKSTEEFLKLEEAIEKQKKLKMGYGWTNEVDLIAAQDWISIDNFTRLLSQLEGINYSVKSQRDNALEMMNNSRTIAPFGEKQRFPDKGAWMHLYTYPQLGLWTDIKQLLGISDRASEVGLPSATSSADTLARRDRNYHDQHKSYTEKLKALKNLVVPNESIEQMATRGIYIQLTFEKEYSLTWAG</sequence>
<dbReference type="SUPFAM" id="SSF47195">
    <property type="entry name" value="TMV-like viral coat proteins"/>
    <property type="match status" value="1"/>
</dbReference>